<keyword evidence="2" id="KW-0378">Hydrolase</keyword>
<evidence type="ECO:0000313" key="2">
    <source>
        <dbReference type="EMBL" id="RIJ32660.1"/>
    </source>
</evidence>
<accession>A0A399RLP0</accession>
<dbReference type="Proteomes" id="UP000266385">
    <property type="component" value="Unassembled WGS sequence"/>
</dbReference>
<comment type="caution">
    <text evidence="2">The sequence shown here is derived from an EMBL/GenBank/DDBJ whole genome shotgun (WGS) entry which is preliminary data.</text>
</comment>
<dbReference type="OrthoDB" id="9771666at2"/>
<dbReference type="SUPFAM" id="SSF53474">
    <property type="entry name" value="alpha/beta-Hydrolases"/>
    <property type="match status" value="1"/>
</dbReference>
<sequence>MFNGKMMHLKAADGFEFAAYDVHPSGPHKGGLVMVQEIFGVNDDMKRAADRFARHGYHVIAPSMYDRLDPGFSLDDHSPESIQKAGGLARQNGLENAMMDIKACFEALEPEGSVYVTGFCYGGSMSWLAACNIPGFKAASAYYGSLLAGTKDQTPHCPVIAHFGKLDPHIPVADGEAFAAANPDVPTYFYEAGHGFAREGSDDYDAESDRLALERTLALFEANP</sequence>
<dbReference type="RefSeq" id="WP_119374741.1">
    <property type="nucleotide sequence ID" value="NZ_QWFX01000005.1"/>
</dbReference>
<dbReference type="Gene3D" id="3.40.50.1820">
    <property type="entry name" value="alpha/beta hydrolase"/>
    <property type="match status" value="1"/>
</dbReference>
<dbReference type="AlphaFoldDB" id="A0A399RLP0"/>
<feature type="domain" description="Dienelactone hydrolase" evidence="1">
    <location>
        <begin position="17"/>
        <end position="221"/>
    </location>
</feature>
<evidence type="ECO:0000259" key="1">
    <source>
        <dbReference type="Pfam" id="PF01738"/>
    </source>
</evidence>
<keyword evidence="3" id="KW-1185">Reference proteome</keyword>
<organism evidence="2 3">
    <name type="scientific">Henriciella mobilis</name>
    <dbReference type="NCBI Taxonomy" id="2305467"/>
    <lineage>
        <taxon>Bacteria</taxon>
        <taxon>Pseudomonadati</taxon>
        <taxon>Pseudomonadota</taxon>
        <taxon>Alphaproteobacteria</taxon>
        <taxon>Hyphomonadales</taxon>
        <taxon>Hyphomonadaceae</taxon>
        <taxon>Henriciella</taxon>
    </lineage>
</organism>
<evidence type="ECO:0000313" key="3">
    <source>
        <dbReference type="Proteomes" id="UP000266385"/>
    </source>
</evidence>
<protein>
    <submittedName>
        <fullName evidence="2">Dienelactone hydrolase family protein</fullName>
    </submittedName>
</protein>
<dbReference type="EMBL" id="QWFX01000005">
    <property type="protein sequence ID" value="RIJ32660.1"/>
    <property type="molecule type" value="Genomic_DNA"/>
</dbReference>
<gene>
    <name evidence="2" type="ORF">D1223_02070</name>
</gene>
<dbReference type="InterPro" id="IPR029058">
    <property type="entry name" value="AB_hydrolase_fold"/>
</dbReference>
<reference evidence="2 3" key="1">
    <citation type="submission" date="2018-08" db="EMBL/GenBank/DDBJ databases">
        <title>Henriciella mobilis sp. nov., isolated from seawater.</title>
        <authorList>
            <person name="Cheng H."/>
            <person name="Wu Y.-H."/>
            <person name="Xu X.-W."/>
            <person name="Guo L.-L."/>
        </authorList>
    </citation>
    <scope>NUCLEOTIDE SEQUENCE [LARGE SCALE GENOMIC DNA]</scope>
    <source>
        <strain evidence="2 3">JN25</strain>
    </source>
</reference>
<dbReference type="PANTHER" id="PTHR46623:SF6">
    <property type="entry name" value="ALPHA_BETA-HYDROLASES SUPERFAMILY PROTEIN"/>
    <property type="match status" value="1"/>
</dbReference>
<dbReference type="Pfam" id="PF01738">
    <property type="entry name" value="DLH"/>
    <property type="match status" value="1"/>
</dbReference>
<dbReference type="PANTHER" id="PTHR46623">
    <property type="entry name" value="CARBOXYMETHYLENEBUTENOLIDASE-RELATED"/>
    <property type="match status" value="1"/>
</dbReference>
<dbReference type="InterPro" id="IPR051049">
    <property type="entry name" value="Dienelactone_hydrolase-like"/>
</dbReference>
<dbReference type="GO" id="GO:0016787">
    <property type="term" value="F:hydrolase activity"/>
    <property type="evidence" value="ECO:0007669"/>
    <property type="project" value="UniProtKB-KW"/>
</dbReference>
<dbReference type="InterPro" id="IPR002925">
    <property type="entry name" value="Dienelactn_hydro"/>
</dbReference>
<proteinExistence type="predicted"/>
<name>A0A399RLP0_9PROT</name>